<evidence type="ECO:0000256" key="1">
    <source>
        <dbReference type="SAM" id="Coils"/>
    </source>
</evidence>
<dbReference type="OrthoDB" id="1921280at2759"/>
<protein>
    <submittedName>
        <fullName evidence="4">Uncharacterized protein LOC101509540 isoform X1</fullName>
    </submittedName>
</protein>
<evidence type="ECO:0000256" key="2">
    <source>
        <dbReference type="SAM" id="MobiDB-lite"/>
    </source>
</evidence>
<dbReference type="PaxDb" id="3827-XP_004486496.1"/>
<dbReference type="Proteomes" id="UP000087171">
    <property type="component" value="Chromosome Ca1"/>
</dbReference>
<reference evidence="4" key="2">
    <citation type="submission" date="2025-08" db="UniProtKB">
        <authorList>
            <consortium name="RefSeq"/>
        </authorList>
    </citation>
    <scope>IDENTIFICATION</scope>
    <source>
        <tissue evidence="4">Etiolated seedlings</tissue>
    </source>
</reference>
<feature type="compositionally biased region" description="Polar residues" evidence="2">
    <location>
        <begin position="151"/>
        <end position="162"/>
    </location>
</feature>
<dbReference type="AlphaFoldDB" id="A0A1S2XAV0"/>
<dbReference type="eggNOG" id="ENOG502QW57">
    <property type="taxonomic scope" value="Eukaryota"/>
</dbReference>
<dbReference type="GeneID" id="101509540"/>
<evidence type="ECO:0000313" key="4">
    <source>
        <dbReference type="RefSeq" id="XP_004486496.1"/>
    </source>
</evidence>
<dbReference type="PANTHER" id="PTHR35992">
    <property type="entry name" value="CYTOMATRIX PROTEIN-LIKE PROTEIN"/>
    <property type="match status" value="1"/>
</dbReference>
<evidence type="ECO:0000313" key="3">
    <source>
        <dbReference type="Proteomes" id="UP000087171"/>
    </source>
</evidence>
<accession>A0A1S2XAV0</accession>
<organism evidence="3 4">
    <name type="scientific">Cicer arietinum</name>
    <name type="common">Chickpea</name>
    <name type="synonym">Garbanzo</name>
    <dbReference type="NCBI Taxonomy" id="3827"/>
    <lineage>
        <taxon>Eukaryota</taxon>
        <taxon>Viridiplantae</taxon>
        <taxon>Streptophyta</taxon>
        <taxon>Embryophyta</taxon>
        <taxon>Tracheophyta</taxon>
        <taxon>Spermatophyta</taxon>
        <taxon>Magnoliopsida</taxon>
        <taxon>eudicotyledons</taxon>
        <taxon>Gunneridae</taxon>
        <taxon>Pentapetalae</taxon>
        <taxon>rosids</taxon>
        <taxon>fabids</taxon>
        <taxon>Fabales</taxon>
        <taxon>Fabaceae</taxon>
        <taxon>Papilionoideae</taxon>
        <taxon>50 kb inversion clade</taxon>
        <taxon>NPAAA clade</taxon>
        <taxon>Hologalegina</taxon>
        <taxon>IRL clade</taxon>
        <taxon>Cicereae</taxon>
        <taxon>Cicer</taxon>
    </lineage>
</organism>
<reference evidence="3" key="1">
    <citation type="journal article" date="2013" name="Nat. Biotechnol.">
        <title>Draft genome sequence of chickpea (Cicer arietinum) provides a resource for trait improvement.</title>
        <authorList>
            <person name="Varshney R.K."/>
            <person name="Song C."/>
            <person name="Saxena R.K."/>
            <person name="Azam S."/>
            <person name="Yu S."/>
            <person name="Sharpe A.G."/>
            <person name="Cannon S."/>
            <person name="Baek J."/>
            <person name="Rosen B.D."/>
            <person name="Tar'an B."/>
            <person name="Millan T."/>
            <person name="Zhang X."/>
            <person name="Ramsay L.D."/>
            <person name="Iwata A."/>
            <person name="Wang Y."/>
            <person name="Nelson W."/>
            <person name="Farmer A.D."/>
            <person name="Gaur P.M."/>
            <person name="Soderlund C."/>
            <person name="Penmetsa R.V."/>
            <person name="Xu C."/>
            <person name="Bharti A.K."/>
            <person name="He W."/>
            <person name="Winter P."/>
            <person name="Zhao S."/>
            <person name="Hane J.K."/>
            <person name="Carrasquilla-Garcia N."/>
            <person name="Condie J.A."/>
            <person name="Upadhyaya H.D."/>
            <person name="Luo M.C."/>
            <person name="Thudi M."/>
            <person name="Gowda C.L."/>
            <person name="Singh N.P."/>
            <person name="Lichtenzveig J."/>
            <person name="Gali K.K."/>
            <person name="Rubio J."/>
            <person name="Nadarajan N."/>
            <person name="Dolezel J."/>
            <person name="Bansal K.C."/>
            <person name="Xu X."/>
            <person name="Edwards D."/>
            <person name="Zhang G."/>
            <person name="Kahl G."/>
            <person name="Gil J."/>
            <person name="Singh K.B."/>
            <person name="Datta S.K."/>
            <person name="Jackson S.A."/>
            <person name="Wang J."/>
            <person name="Cook D.R."/>
        </authorList>
    </citation>
    <scope>NUCLEOTIDE SEQUENCE [LARGE SCALE GENOMIC DNA]</scope>
    <source>
        <strain evidence="3">cv. CDC Frontier</strain>
    </source>
</reference>
<feature type="coiled-coil region" evidence="1">
    <location>
        <begin position="31"/>
        <end position="58"/>
    </location>
</feature>
<keyword evidence="1" id="KW-0175">Coiled coil</keyword>
<dbReference type="PANTHER" id="PTHR35992:SF1">
    <property type="entry name" value="CYTOMATRIX PROTEIN-LIKE PROTEIN"/>
    <property type="match status" value="1"/>
</dbReference>
<proteinExistence type="predicted"/>
<dbReference type="RefSeq" id="XP_004486496.1">
    <property type="nucleotide sequence ID" value="XM_004486439.3"/>
</dbReference>
<gene>
    <name evidence="4" type="primary">LOC101509540</name>
</gene>
<name>A0A1S2XAV0_CICAR</name>
<feature type="region of interest" description="Disordered" evidence="2">
    <location>
        <begin position="304"/>
        <end position="324"/>
    </location>
</feature>
<keyword evidence="3" id="KW-1185">Reference proteome</keyword>
<feature type="coiled-coil region" evidence="1">
    <location>
        <begin position="173"/>
        <end position="281"/>
    </location>
</feature>
<sequence>MRKSKKPQPSNAESLERRNWGNVFNLLVQMVRHQQNQLQSFANQKKFLEDRLQMQNERWASDVKLYKDQISQVKMFLIFEEKKRLFESAKADLMMGSKHREASVLKWILDSTKDDLEDFKAGFEYLSHKSSKGEQGQVTVLKDTDKRRKGTASSGSKSSCNTSEKEKCPGEINDELRQLKDECEKLASEKNSELLALLAEKNFVWNQFKIMETDYANKLRSKQDEVEKANEKISILISSMEQLQSDNNKKDGRVSELESKVADMEEEAKRLNKEISGLSVELESLRKFKNNQVKPVLNRCTAGTNDSGITESNRSRRNTTLNKEKEVCTPNEQPILSCFTAITNDSGIIKSNRSRRSTTLNKEKEVCTSDVHASTSTNFSEKGKRSLKRKESPVISSFETPKLFTSSFKVPKVFFTGNKSCLKSRRKLNVDVFSFKDSDNDQLPSGGLNKTRLK</sequence>
<feature type="region of interest" description="Disordered" evidence="2">
    <location>
        <begin position="136"/>
        <end position="168"/>
    </location>
</feature>
<dbReference type="STRING" id="3827.A0A1S2XAV0"/>
<dbReference type="KEGG" id="cam:101509540"/>